<proteinExistence type="predicted"/>
<dbReference type="AlphaFoldDB" id="A0A9W9SS97"/>
<comment type="caution">
    <text evidence="1">The sequence shown here is derived from an EMBL/GenBank/DDBJ whole genome shotgun (WGS) entry which is preliminary data.</text>
</comment>
<evidence type="ECO:0000313" key="2">
    <source>
        <dbReference type="Proteomes" id="UP001147752"/>
    </source>
</evidence>
<evidence type="ECO:0000313" key="1">
    <source>
        <dbReference type="EMBL" id="KAJ5383645.1"/>
    </source>
</evidence>
<dbReference type="RefSeq" id="XP_056583421.1">
    <property type="nucleotide sequence ID" value="XM_056719286.1"/>
</dbReference>
<sequence>MVKVGGEDVEAPGNSPWRVLCHPPSSDHFTTPKLRCDDFTTSTRKDGLED</sequence>
<reference evidence="1" key="2">
    <citation type="journal article" date="2023" name="IMA Fungus">
        <title>Comparative genomic study of the Penicillium genus elucidates a diverse pangenome and 15 lateral gene transfer events.</title>
        <authorList>
            <person name="Petersen C."/>
            <person name="Sorensen T."/>
            <person name="Nielsen M.R."/>
            <person name="Sondergaard T.E."/>
            <person name="Sorensen J.L."/>
            <person name="Fitzpatrick D.A."/>
            <person name="Frisvad J.C."/>
            <person name="Nielsen K.L."/>
        </authorList>
    </citation>
    <scope>NUCLEOTIDE SEQUENCE</scope>
    <source>
        <strain evidence="1">IBT 3081</strain>
    </source>
</reference>
<protein>
    <submittedName>
        <fullName evidence="1">Uncharacterized protein</fullName>
    </submittedName>
</protein>
<keyword evidence="2" id="KW-1185">Reference proteome</keyword>
<dbReference type="GeneID" id="81458469"/>
<dbReference type="Proteomes" id="UP001147752">
    <property type="component" value="Unassembled WGS sequence"/>
</dbReference>
<dbReference type="EMBL" id="JAPZBT010000001">
    <property type="protein sequence ID" value="KAJ5383645.1"/>
    <property type="molecule type" value="Genomic_DNA"/>
</dbReference>
<reference evidence="1" key="1">
    <citation type="submission" date="2022-12" db="EMBL/GenBank/DDBJ databases">
        <authorList>
            <person name="Petersen C."/>
        </authorList>
    </citation>
    <scope>NUCLEOTIDE SEQUENCE</scope>
    <source>
        <strain evidence="1">IBT 3081</strain>
    </source>
</reference>
<gene>
    <name evidence="1" type="ORF">N7517_001556</name>
</gene>
<accession>A0A9W9SS97</accession>
<name>A0A9W9SS97_9EURO</name>
<organism evidence="1 2">
    <name type="scientific">Penicillium concentricum</name>
    <dbReference type="NCBI Taxonomy" id="293559"/>
    <lineage>
        <taxon>Eukaryota</taxon>
        <taxon>Fungi</taxon>
        <taxon>Dikarya</taxon>
        <taxon>Ascomycota</taxon>
        <taxon>Pezizomycotina</taxon>
        <taxon>Eurotiomycetes</taxon>
        <taxon>Eurotiomycetidae</taxon>
        <taxon>Eurotiales</taxon>
        <taxon>Aspergillaceae</taxon>
        <taxon>Penicillium</taxon>
    </lineage>
</organism>